<name>A0ABU6UQN7_9FABA</name>
<reference evidence="1 2" key="1">
    <citation type="journal article" date="2023" name="Plants (Basel)">
        <title>Bridging the Gap: Combining Genomics and Transcriptomics Approaches to Understand Stylosanthes scabra, an Orphan Legume from the Brazilian Caatinga.</title>
        <authorList>
            <person name="Ferreira-Neto J.R.C."/>
            <person name="da Silva M.D."/>
            <person name="Binneck E."/>
            <person name="de Melo N.F."/>
            <person name="da Silva R.H."/>
            <person name="de Melo A.L.T.M."/>
            <person name="Pandolfi V."/>
            <person name="Bustamante F.O."/>
            <person name="Brasileiro-Vidal A.C."/>
            <person name="Benko-Iseppon A.M."/>
        </authorList>
    </citation>
    <scope>NUCLEOTIDE SEQUENCE [LARGE SCALE GENOMIC DNA]</scope>
    <source>
        <tissue evidence="1">Leaves</tissue>
    </source>
</reference>
<organism evidence="1 2">
    <name type="scientific">Stylosanthes scabra</name>
    <dbReference type="NCBI Taxonomy" id="79078"/>
    <lineage>
        <taxon>Eukaryota</taxon>
        <taxon>Viridiplantae</taxon>
        <taxon>Streptophyta</taxon>
        <taxon>Embryophyta</taxon>
        <taxon>Tracheophyta</taxon>
        <taxon>Spermatophyta</taxon>
        <taxon>Magnoliopsida</taxon>
        <taxon>eudicotyledons</taxon>
        <taxon>Gunneridae</taxon>
        <taxon>Pentapetalae</taxon>
        <taxon>rosids</taxon>
        <taxon>fabids</taxon>
        <taxon>Fabales</taxon>
        <taxon>Fabaceae</taxon>
        <taxon>Papilionoideae</taxon>
        <taxon>50 kb inversion clade</taxon>
        <taxon>dalbergioids sensu lato</taxon>
        <taxon>Dalbergieae</taxon>
        <taxon>Pterocarpus clade</taxon>
        <taxon>Stylosanthes</taxon>
    </lineage>
</organism>
<sequence>MVGEGAVLHLGETFKIVKGPNHLDFNLLASLRNSSNSLNCRTRFYALALWSILRNFRAQYALHSNSRGLQELLQVLVAKVGSPSLIKVLGTPNLQKMKNEERKLAEQETKFGSKTEEELHAYAWKSTHMHATQGPLHA</sequence>
<evidence type="ECO:0000313" key="2">
    <source>
        <dbReference type="Proteomes" id="UP001341840"/>
    </source>
</evidence>
<evidence type="ECO:0000313" key="1">
    <source>
        <dbReference type="EMBL" id="MED6163635.1"/>
    </source>
</evidence>
<comment type="caution">
    <text evidence="1">The sequence shown here is derived from an EMBL/GenBank/DDBJ whole genome shotgun (WGS) entry which is preliminary data.</text>
</comment>
<gene>
    <name evidence="1" type="ORF">PIB30_081863</name>
</gene>
<keyword evidence="2" id="KW-1185">Reference proteome</keyword>
<accession>A0ABU6UQN7</accession>
<protein>
    <submittedName>
        <fullName evidence="1">Uncharacterized protein</fullName>
    </submittedName>
</protein>
<dbReference type="EMBL" id="JASCZI010122067">
    <property type="protein sequence ID" value="MED6163635.1"/>
    <property type="molecule type" value="Genomic_DNA"/>
</dbReference>
<dbReference type="Proteomes" id="UP001341840">
    <property type="component" value="Unassembled WGS sequence"/>
</dbReference>
<proteinExistence type="predicted"/>